<dbReference type="GO" id="GO:0005737">
    <property type="term" value="C:cytoplasm"/>
    <property type="evidence" value="ECO:0007669"/>
    <property type="project" value="InterPro"/>
</dbReference>
<dbReference type="Pfam" id="PF02833">
    <property type="entry name" value="DHHA2"/>
    <property type="match status" value="1"/>
</dbReference>
<protein>
    <recommendedName>
        <fullName evidence="1">DHHA2 domain-containing protein</fullName>
    </recommendedName>
</protein>
<sequence length="376" mass="40091">MGNEAADADSIVSSLCLAYHKDACRAADATDAAADRNPLYVPVISVPRGDLPLRQDAVLLLSRAGVGTDDMVFSDEVDLQGMHSSGRLCLTLTDHNALSSGLASLDSAVLEIVDHHSDLGQHSHVSGAARDIAFADGSPKVGSACTLIAERLLKSAPPDAVTPQIAMLLMGVIAVDTINLNPQAKRATPRDVAALEALEPLSADAAGNRVTRDELFEALRSAKFDARFWRSLSVADCLRYDYKHGDCDSCGGRSVGLSAVLMRLDEFLAKERAADALLRRIRDEHLDLLGVLMFVTEPEPLRQLLLVDAREDGALLSALKRCLAERAGGLELREMNVPAEVREALGGARVVAFAQGNVAASRKQVAPALLECLSKL</sequence>
<reference evidence="2" key="1">
    <citation type="submission" date="2021-02" db="EMBL/GenBank/DDBJ databases">
        <title>First Annotated Genome of the Yellow-green Alga Tribonema minus.</title>
        <authorList>
            <person name="Mahan K.M."/>
        </authorList>
    </citation>
    <scope>NUCLEOTIDE SEQUENCE</scope>
    <source>
        <strain evidence="2">UTEX B ZZ1240</strain>
    </source>
</reference>
<feature type="domain" description="DHHA2" evidence="1">
    <location>
        <begin position="216"/>
        <end position="373"/>
    </location>
</feature>
<dbReference type="OrthoDB" id="374045at2759"/>
<accession>A0A835YL68</accession>
<evidence type="ECO:0000313" key="3">
    <source>
        <dbReference type="Proteomes" id="UP000664859"/>
    </source>
</evidence>
<evidence type="ECO:0000259" key="1">
    <source>
        <dbReference type="SMART" id="SM01131"/>
    </source>
</evidence>
<evidence type="ECO:0000313" key="2">
    <source>
        <dbReference type="EMBL" id="KAG5177284.1"/>
    </source>
</evidence>
<dbReference type="SMART" id="SM01131">
    <property type="entry name" value="DHHA2"/>
    <property type="match status" value="1"/>
</dbReference>
<dbReference type="EMBL" id="JAFCMP010000526">
    <property type="protein sequence ID" value="KAG5177284.1"/>
    <property type="molecule type" value="Genomic_DNA"/>
</dbReference>
<dbReference type="Gene3D" id="3.90.1640.10">
    <property type="entry name" value="inorganic pyrophosphatase (n-terminal core)"/>
    <property type="match status" value="1"/>
</dbReference>
<keyword evidence="3" id="KW-1185">Reference proteome</keyword>
<organism evidence="2 3">
    <name type="scientific">Tribonema minus</name>
    <dbReference type="NCBI Taxonomy" id="303371"/>
    <lineage>
        <taxon>Eukaryota</taxon>
        <taxon>Sar</taxon>
        <taxon>Stramenopiles</taxon>
        <taxon>Ochrophyta</taxon>
        <taxon>PX clade</taxon>
        <taxon>Xanthophyceae</taxon>
        <taxon>Tribonematales</taxon>
        <taxon>Tribonemataceae</taxon>
        <taxon>Tribonema</taxon>
    </lineage>
</organism>
<gene>
    <name evidence="2" type="ORF">JKP88DRAFT_189237</name>
</gene>
<dbReference type="AlphaFoldDB" id="A0A835YL68"/>
<comment type="caution">
    <text evidence="2">The sequence shown here is derived from an EMBL/GenBank/DDBJ whole genome shotgun (WGS) entry which is preliminary data.</text>
</comment>
<proteinExistence type="predicted"/>
<dbReference type="InterPro" id="IPR038763">
    <property type="entry name" value="DHH_sf"/>
</dbReference>
<dbReference type="InterPro" id="IPR038222">
    <property type="entry name" value="DHHA2_dom_sf"/>
</dbReference>
<dbReference type="SUPFAM" id="SSF64182">
    <property type="entry name" value="DHH phosphoesterases"/>
    <property type="match status" value="1"/>
</dbReference>
<dbReference type="InterPro" id="IPR004097">
    <property type="entry name" value="DHHA2"/>
</dbReference>
<dbReference type="PANTHER" id="PTHR12112:SF39">
    <property type="entry name" value="EG:152A3.5 PROTEIN (FBGN0003116_PN PROTEIN)"/>
    <property type="match status" value="1"/>
</dbReference>
<dbReference type="Gene3D" id="3.10.310.20">
    <property type="entry name" value="DHHA2 domain"/>
    <property type="match status" value="1"/>
</dbReference>
<name>A0A835YL68_9STRA</name>
<dbReference type="Proteomes" id="UP000664859">
    <property type="component" value="Unassembled WGS sequence"/>
</dbReference>
<dbReference type="PANTHER" id="PTHR12112">
    <property type="entry name" value="BNIP - RELATED"/>
    <property type="match status" value="1"/>
</dbReference>
<dbReference type="GO" id="GO:0004309">
    <property type="term" value="F:exopolyphosphatase activity"/>
    <property type="evidence" value="ECO:0007669"/>
    <property type="project" value="TreeGrafter"/>
</dbReference>